<gene>
    <name evidence="14" type="ORF">SCF082_LOCUS44317</name>
</gene>
<evidence type="ECO:0000256" key="11">
    <source>
        <dbReference type="ARBA" id="ARBA00048121"/>
    </source>
</evidence>
<dbReference type="InterPro" id="IPR036291">
    <property type="entry name" value="NAD(P)-bd_dom_sf"/>
</dbReference>
<dbReference type="InterPro" id="IPR000794">
    <property type="entry name" value="Beta-ketoacyl_synthase"/>
</dbReference>
<dbReference type="PANTHER" id="PTHR11712">
    <property type="entry name" value="POLYKETIDE SYNTHASE-RELATED"/>
    <property type="match status" value="1"/>
</dbReference>
<keyword evidence="7" id="KW-0012">Acyltransferase</keyword>
<evidence type="ECO:0000313" key="14">
    <source>
        <dbReference type="EMBL" id="CAK9094271.1"/>
    </source>
</evidence>
<dbReference type="Gene3D" id="3.40.50.300">
    <property type="entry name" value="P-loop containing nucleotide triphosphate hydrolases"/>
    <property type="match status" value="1"/>
</dbReference>
<evidence type="ECO:0000259" key="13">
    <source>
        <dbReference type="PROSITE" id="PS52004"/>
    </source>
</evidence>
<dbReference type="SUPFAM" id="SSF52540">
    <property type="entry name" value="P-loop containing nucleoside triphosphate hydrolases"/>
    <property type="match status" value="1"/>
</dbReference>
<evidence type="ECO:0000256" key="4">
    <source>
        <dbReference type="ARBA" id="ARBA00013191"/>
    </source>
</evidence>
<dbReference type="PANTHER" id="PTHR11712:SF306">
    <property type="entry name" value="3-OXOACYL-[ACYL-CARRIER-PROTEIN] SYNTHASE 1"/>
    <property type="match status" value="1"/>
</dbReference>
<comment type="catalytic activity">
    <reaction evidence="11">
        <text>(3Z)-decenoyl-[ACP] + malonyl-[ACP] + H(+) = 3-oxo-(5Z)-dodecenoyl-[ACP] + holo-[ACP] + CO2</text>
        <dbReference type="Rhea" id="RHEA:54940"/>
        <dbReference type="Rhea" id="RHEA-COMP:9623"/>
        <dbReference type="Rhea" id="RHEA-COMP:9685"/>
        <dbReference type="Rhea" id="RHEA-COMP:9927"/>
        <dbReference type="Rhea" id="RHEA-COMP:14042"/>
        <dbReference type="ChEBI" id="CHEBI:15378"/>
        <dbReference type="ChEBI" id="CHEBI:16526"/>
        <dbReference type="ChEBI" id="CHEBI:64479"/>
        <dbReference type="ChEBI" id="CHEBI:78449"/>
        <dbReference type="ChEBI" id="CHEBI:78798"/>
        <dbReference type="ChEBI" id="CHEBI:138410"/>
    </reaction>
    <physiologicalReaction direction="left-to-right" evidence="11">
        <dbReference type="Rhea" id="RHEA:54941"/>
    </physiologicalReaction>
</comment>
<evidence type="ECO:0000256" key="9">
    <source>
        <dbReference type="ARBA" id="ARBA00041620"/>
    </source>
</evidence>
<dbReference type="InterPro" id="IPR014031">
    <property type="entry name" value="Ketoacyl_synth_C"/>
</dbReference>
<name>A0ABP0R4Z7_9DINO</name>
<keyword evidence="5" id="KW-0963">Cytoplasm</keyword>
<dbReference type="Gene3D" id="3.40.47.10">
    <property type="match status" value="4"/>
</dbReference>
<dbReference type="SUPFAM" id="SSF51735">
    <property type="entry name" value="NAD(P)-binding Rossmann-fold domains"/>
    <property type="match status" value="1"/>
</dbReference>
<dbReference type="InterPro" id="IPR001509">
    <property type="entry name" value="Epimerase_deHydtase"/>
</dbReference>
<comment type="similarity">
    <text evidence="2">Belongs to the thiolase-like superfamily. Beta-ketoacyl-ACP synthases family.</text>
</comment>
<dbReference type="InterPro" id="IPR016039">
    <property type="entry name" value="Thiolase-like"/>
</dbReference>
<proteinExistence type="inferred from homology"/>
<comment type="caution">
    <text evidence="14">The sequence shown here is derived from an EMBL/GenBank/DDBJ whole genome shotgun (WGS) entry which is preliminary data.</text>
</comment>
<dbReference type="EC" id="2.3.1.41" evidence="4"/>
<dbReference type="Gene3D" id="3.40.50.720">
    <property type="entry name" value="NAD(P)-binding Rossmann-like Domain"/>
    <property type="match status" value="1"/>
</dbReference>
<dbReference type="CDD" id="cd00834">
    <property type="entry name" value="KAS_I_II"/>
    <property type="match status" value="1"/>
</dbReference>
<sequence length="1348" mass="149379">VKDWVLDYNGIETRHYAIDPETGKPTHTNAQMTAEAVRRLLERTHMSADEIQCLVCGTSSADQVIPSHAAMVHGELGCTPCELVSTTGVCCSGMSAFKYGYMNVLSGLTENAITTGSELASISFRASRFTPQVERAVNEFNQEPMLAFENEFLRWMLSDGAGAVLISDSPSDDSLSLRVDWIELKSYANSAETCMYFGGVKTADGGLESFRGIDDPMDLVGGTVREIYLASQEKHALEPQEVDWFLPHYSSEGFREPLQQGLTEVDCDIPVDRWFTNLKSKGNTGSASIYIILEEFLDSGREESPGAGRATKRVLDGLRNGRSGVELVEEYKELGFRSALAGTLKDFEAPDLDRVYKRQMGRNGLIAMSAALEAIADARLEESLIRTPRCGVIIGNSGTYEETYQLVHQKHILKKKLTSFALPRAMASTVSANMSVALGTQGHCMTVSTACSGAATALTLAAQTIRLGLQDQIISGGVHLGSWEFDCLFDSLRVFSKREDHPTAASRPFHRDRDGLVPATAAGILVLENYDVAVTRGAPIYGEIIGYASNSDGAEMTTPSGEGSVRCMKLALEDAGVSPDEVDYINAHATGTQLGDTVEAQGIASVFGDRPYVSATKSMTGHEVAAAGATELIYTLLMMKHEFIAPTINLDAIDDACACIRHATARMKIASDVQRELDDLGADRDKPHVSVLKDVSCSPVFIIAMPRSGGTLLYDLFRNTGAFNIMTVYDVLCYDSLLAFHEEGKEDEVRQKLDGLLEKIGGTTRQIDNIAFSSRMPEEYSALLIKKVGHRFLTKQSVPHFDELTRKLQYISGEAPRQTLHRNPYDYQHFRAIYEFYPNAKFVFLHRHPLRILNSQLKALQSISASMPPYYALTRISQMRPMRRRVFQSARVWKFINGLVDPNSKRAWGQRLLVSQIVANGRYYFRNKDAVPSANSVSIRYEDLCTAPNETMSKMLEFLGVPFPEGTDFTEEIAPRPARYVPTIDRDREKLLQKFSELIEGHNYQPGLIGSAMVRHFAGQGNEIVGIDNNMRKTFFGDDADTSWAVKSLVDSTPQYRHVALDIRDRESILKLFEEERFDATVHCAAQPSHDRAAAIPFLDFEVNALGTLNLLEANRQYSLDSPFVMLSTNKVYGDGPNHLPLVEQETRYDFADEQYRNGIPETFPIDHTTHSLFGASKVAADVMVQEYGRYFGMPTCCLRGGCLTGGGHSGVELHGFLSYLVKCNVTGKKYSIFGYKGKQVRDNIHSDDVARFAECFIAAPRSGAVYNIGGGPANAVSMMEAISQIEKITGKAMQYEYVDQNRKGDHICYYSDLTAIRTDYPEWDIQVTLPMILDEIAASWQRRLSAE</sequence>
<feature type="non-terminal residue" evidence="14">
    <location>
        <position position="1"/>
    </location>
</feature>
<dbReference type="CDD" id="cd00827">
    <property type="entry name" value="init_cond_enzymes"/>
    <property type="match status" value="1"/>
</dbReference>
<comment type="subunit">
    <text evidence="3">Homodimer.</text>
</comment>
<evidence type="ECO:0000256" key="1">
    <source>
        <dbReference type="ARBA" id="ARBA00004496"/>
    </source>
</evidence>
<evidence type="ECO:0000256" key="6">
    <source>
        <dbReference type="ARBA" id="ARBA00022679"/>
    </source>
</evidence>
<protein>
    <recommendedName>
        <fullName evidence="8">3-oxoacyl-[acyl-carrier-protein] synthase 1</fullName>
        <ecNumber evidence="4">2.3.1.41</ecNumber>
    </recommendedName>
    <alternativeName>
        <fullName evidence="9">3-oxoacyl-[acyl-carrier-protein] synthase I</fullName>
    </alternativeName>
    <alternativeName>
        <fullName evidence="10">Beta-ketoacyl-ACP synthase I</fullName>
    </alternativeName>
</protein>
<dbReference type="PROSITE" id="PS52004">
    <property type="entry name" value="KS3_2"/>
    <property type="match status" value="1"/>
</dbReference>
<dbReference type="Pfam" id="PF02801">
    <property type="entry name" value="Ketoacyl-synt_C"/>
    <property type="match status" value="1"/>
</dbReference>
<organism evidence="14 15">
    <name type="scientific">Durusdinium trenchii</name>
    <dbReference type="NCBI Taxonomy" id="1381693"/>
    <lineage>
        <taxon>Eukaryota</taxon>
        <taxon>Sar</taxon>
        <taxon>Alveolata</taxon>
        <taxon>Dinophyceae</taxon>
        <taxon>Suessiales</taxon>
        <taxon>Symbiodiniaceae</taxon>
        <taxon>Durusdinium</taxon>
    </lineage>
</organism>
<reference evidence="14 15" key="1">
    <citation type="submission" date="2024-02" db="EMBL/GenBank/DDBJ databases">
        <authorList>
            <person name="Chen Y."/>
            <person name="Shah S."/>
            <person name="Dougan E. K."/>
            <person name="Thang M."/>
            <person name="Chan C."/>
        </authorList>
    </citation>
    <scope>NUCLEOTIDE SEQUENCE [LARGE SCALE GENOMIC DNA]</scope>
</reference>
<evidence type="ECO:0000256" key="7">
    <source>
        <dbReference type="ARBA" id="ARBA00023315"/>
    </source>
</evidence>
<comment type="subcellular location">
    <subcellularLocation>
        <location evidence="1">Cytoplasm</location>
    </subcellularLocation>
</comment>
<dbReference type="InterPro" id="IPR020841">
    <property type="entry name" value="PKS_Beta-ketoAc_synthase_dom"/>
</dbReference>
<evidence type="ECO:0000256" key="12">
    <source>
        <dbReference type="ARBA" id="ARBA00048506"/>
    </source>
</evidence>
<comment type="catalytic activity">
    <reaction evidence="12">
        <text>a fatty acyl-[ACP] + malonyl-[ACP] + H(+) = a 3-oxoacyl-[ACP] + holo-[ACP] + CO2</text>
        <dbReference type="Rhea" id="RHEA:22836"/>
        <dbReference type="Rhea" id="RHEA-COMP:9623"/>
        <dbReference type="Rhea" id="RHEA-COMP:9685"/>
        <dbReference type="Rhea" id="RHEA-COMP:9916"/>
        <dbReference type="Rhea" id="RHEA-COMP:14125"/>
        <dbReference type="ChEBI" id="CHEBI:15378"/>
        <dbReference type="ChEBI" id="CHEBI:16526"/>
        <dbReference type="ChEBI" id="CHEBI:64479"/>
        <dbReference type="ChEBI" id="CHEBI:78449"/>
        <dbReference type="ChEBI" id="CHEBI:78776"/>
        <dbReference type="ChEBI" id="CHEBI:138651"/>
        <dbReference type="EC" id="2.3.1.41"/>
    </reaction>
    <physiologicalReaction direction="left-to-right" evidence="12">
        <dbReference type="Rhea" id="RHEA:22837"/>
    </physiologicalReaction>
</comment>
<evidence type="ECO:0000256" key="10">
    <source>
        <dbReference type="ARBA" id="ARBA00042143"/>
    </source>
</evidence>
<evidence type="ECO:0000256" key="5">
    <source>
        <dbReference type="ARBA" id="ARBA00022490"/>
    </source>
</evidence>
<evidence type="ECO:0000256" key="8">
    <source>
        <dbReference type="ARBA" id="ARBA00039450"/>
    </source>
</evidence>
<dbReference type="SMART" id="SM00825">
    <property type="entry name" value="PKS_KS"/>
    <property type="match status" value="1"/>
</dbReference>
<dbReference type="InterPro" id="IPR014030">
    <property type="entry name" value="Ketoacyl_synth_N"/>
</dbReference>
<dbReference type="EMBL" id="CAXAMM010040603">
    <property type="protein sequence ID" value="CAK9094271.1"/>
    <property type="molecule type" value="Genomic_DNA"/>
</dbReference>
<dbReference type="Pfam" id="PF13469">
    <property type="entry name" value="Sulfotransfer_3"/>
    <property type="match status" value="1"/>
</dbReference>
<evidence type="ECO:0000256" key="2">
    <source>
        <dbReference type="ARBA" id="ARBA00008467"/>
    </source>
</evidence>
<dbReference type="Proteomes" id="UP001642464">
    <property type="component" value="Unassembled WGS sequence"/>
</dbReference>
<evidence type="ECO:0000256" key="3">
    <source>
        <dbReference type="ARBA" id="ARBA00011738"/>
    </source>
</evidence>
<accession>A0ABP0R4Z7</accession>
<feature type="domain" description="Ketosynthase family 3 (KS3)" evidence="13">
    <location>
        <begin position="293"/>
        <end position="693"/>
    </location>
</feature>
<dbReference type="Pfam" id="PF01370">
    <property type="entry name" value="Epimerase"/>
    <property type="match status" value="1"/>
</dbReference>
<evidence type="ECO:0000313" key="15">
    <source>
        <dbReference type="Proteomes" id="UP001642464"/>
    </source>
</evidence>
<keyword evidence="6" id="KW-0808">Transferase</keyword>
<keyword evidence="15" id="KW-1185">Reference proteome</keyword>
<dbReference type="SUPFAM" id="SSF53901">
    <property type="entry name" value="Thiolase-like"/>
    <property type="match status" value="4"/>
</dbReference>
<dbReference type="InterPro" id="IPR027417">
    <property type="entry name" value="P-loop_NTPase"/>
</dbReference>
<dbReference type="Pfam" id="PF00109">
    <property type="entry name" value="ketoacyl-synt"/>
    <property type="match status" value="1"/>
</dbReference>